<keyword evidence="2" id="KW-1185">Reference proteome</keyword>
<organism evidence="1 2">
    <name type="scientific">Entotheonella factor</name>
    <dbReference type="NCBI Taxonomy" id="1429438"/>
    <lineage>
        <taxon>Bacteria</taxon>
        <taxon>Pseudomonadati</taxon>
        <taxon>Nitrospinota/Tectimicrobiota group</taxon>
        <taxon>Candidatus Tectimicrobiota</taxon>
        <taxon>Candidatus Entotheonellia</taxon>
        <taxon>Candidatus Entotheonellales</taxon>
        <taxon>Candidatus Entotheonellaceae</taxon>
        <taxon>Candidatus Entotheonella</taxon>
    </lineage>
</organism>
<dbReference type="HOGENOM" id="CLU_2128911_0_0_7"/>
<sequence length="113" mass="13553">MSELDSALTKVMAEANAVFERLGGVVEENAKAAVESGSHEINIVEVAQRAGLAIDEKVLDELGIDRVCYCLPWCHWTQWFPYRPLWCWWWRRYPWYRCCPWWWYRCHRYTSCC</sequence>
<reference evidence="1 2" key="1">
    <citation type="journal article" date="2014" name="Nature">
        <title>An environmental bacterial taxon with a large and distinct metabolic repertoire.</title>
        <authorList>
            <person name="Wilson M.C."/>
            <person name="Mori T."/>
            <person name="Ruckert C."/>
            <person name="Uria A.R."/>
            <person name="Helf M.J."/>
            <person name="Takada K."/>
            <person name="Gernert C."/>
            <person name="Steffens U.A."/>
            <person name="Heycke N."/>
            <person name="Schmitt S."/>
            <person name="Rinke C."/>
            <person name="Helfrich E.J."/>
            <person name="Brachmann A.O."/>
            <person name="Gurgui C."/>
            <person name="Wakimoto T."/>
            <person name="Kracht M."/>
            <person name="Crusemann M."/>
            <person name="Hentschel U."/>
            <person name="Abe I."/>
            <person name="Matsunaga S."/>
            <person name="Kalinowski J."/>
            <person name="Takeyama H."/>
            <person name="Piel J."/>
        </authorList>
    </citation>
    <scope>NUCLEOTIDE SEQUENCE [LARGE SCALE GENOMIC DNA]</scope>
    <source>
        <strain evidence="2">TSY1</strain>
    </source>
</reference>
<evidence type="ECO:0000313" key="2">
    <source>
        <dbReference type="Proteomes" id="UP000019141"/>
    </source>
</evidence>
<proteinExistence type="predicted"/>
<accession>W4LIS5</accession>
<dbReference type="EMBL" id="AZHW01000595">
    <property type="protein sequence ID" value="ETW98013.1"/>
    <property type="molecule type" value="Genomic_DNA"/>
</dbReference>
<comment type="caution">
    <text evidence="1">The sequence shown here is derived from an EMBL/GenBank/DDBJ whole genome shotgun (WGS) entry which is preliminary data.</text>
</comment>
<dbReference type="AlphaFoldDB" id="W4LIS5"/>
<name>W4LIS5_ENTF1</name>
<protein>
    <submittedName>
        <fullName evidence="1">Uncharacterized protein</fullName>
    </submittedName>
</protein>
<evidence type="ECO:0000313" key="1">
    <source>
        <dbReference type="EMBL" id="ETW98013.1"/>
    </source>
</evidence>
<gene>
    <name evidence="1" type="ORF">ETSY1_20425</name>
</gene>
<dbReference type="Proteomes" id="UP000019141">
    <property type="component" value="Unassembled WGS sequence"/>
</dbReference>